<keyword evidence="2" id="KW-1133">Transmembrane helix</keyword>
<reference evidence="4" key="1">
    <citation type="journal article" date="2019" name="Int. J. Syst. Evol. Microbiol.">
        <title>The Global Catalogue of Microorganisms (GCM) 10K type strain sequencing project: providing services to taxonomists for standard genome sequencing and annotation.</title>
        <authorList>
            <consortium name="The Broad Institute Genomics Platform"/>
            <consortium name="The Broad Institute Genome Sequencing Center for Infectious Disease"/>
            <person name="Wu L."/>
            <person name="Ma J."/>
        </authorList>
    </citation>
    <scope>NUCLEOTIDE SEQUENCE [LARGE SCALE GENOMIC DNA]</scope>
    <source>
        <strain evidence="4">JCM 17986</strain>
    </source>
</reference>
<keyword evidence="4" id="KW-1185">Reference proteome</keyword>
<sequence>MRELTGVVGAVIVLGIFSSVVRTLVIPRPTPSRFTRVVEYVTYWPFQLAADRCASPEAKDRVLGPIAPLAILLTLVSWLTAFLFGYALLEIAVSNLRMPAALSEAGSSLFTLGFASGDRGPLTVVDFAAAATGPITVGLLVGYLPTLYGAYARRETEVTLLQSRAGDPPWGPEILARYAQVELLDSLPELFRNWERWAAEVSESHTTYPVLVRFRSPRASRNWLVALLAVLDAAALQLALNPSRPQAEARLGLRAGFVCLREIADSRGIPYDADPSPIAPLELTYEEFVAGIDHMRLQGFPMERGPQEAWPQFRGWRVNYESLAYRLARDIDAVPALWSGPRRTSAAPVAPRTPVDRKPVGVGNEK</sequence>
<gene>
    <name evidence="3" type="ORF">GCM10023205_32020</name>
</gene>
<proteinExistence type="predicted"/>
<dbReference type="EMBL" id="BAABHS010000010">
    <property type="protein sequence ID" value="GAA4965279.1"/>
    <property type="molecule type" value="Genomic_DNA"/>
</dbReference>
<accession>A0ABP9HA20</accession>
<evidence type="ECO:0000313" key="4">
    <source>
        <dbReference type="Proteomes" id="UP001500466"/>
    </source>
</evidence>
<name>A0ABP9HA20_9ACTN</name>
<feature type="region of interest" description="Disordered" evidence="1">
    <location>
        <begin position="341"/>
        <end position="366"/>
    </location>
</feature>
<dbReference type="Proteomes" id="UP001500466">
    <property type="component" value="Unassembled WGS sequence"/>
</dbReference>
<comment type="caution">
    <text evidence="3">The sequence shown here is derived from an EMBL/GenBank/DDBJ whole genome shotgun (WGS) entry which is preliminary data.</text>
</comment>
<feature type="compositionally biased region" description="Basic and acidic residues" evidence="1">
    <location>
        <begin position="354"/>
        <end position="366"/>
    </location>
</feature>
<evidence type="ECO:0000256" key="2">
    <source>
        <dbReference type="SAM" id="Phobius"/>
    </source>
</evidence>
<keyword evidence="2" id="KW-0812">Transmembrane</keyword>
<evidence type="ECO:0000313" key="3">
    <source>
        <dbReference type="EMBL" id="GAA4965279.1"/>
    </source>
</evidence>
<organism evidence="3 4">
    <name type="scientific">Yinghuangia aomiensis</name>
    <dbReference type="NCBI Taxonomy" id="676205"/>
    <lineage>
        <taxon>Bacteria</taxon>
        <taxon>Bacillati</taxon>
        <taxon>Actinomycetota</taxon>
        <taxon>Actinomycetes</taxon>
        <taxon>Kitasatosporales</taxon>
        <taxon>Streptomycetaceae</taxon>
        <taxon>Yinghuangia</taxon>
    </lineage>
</organism>
<feature type="transmembrane region" description="Helical" evidence="2">
    <location>
        <begin position="66"/>
        <end position="89"/>
    </location>
</feature>
<feature type="transmembrane region" description="Helical" evidence="2">
    <location>
        <begin position="223"/>
        <end position="240"/>
    </location>
</feature>
<dbReference type="RefSeq" id="WP_345676143.1">
    <property type="nucleotide sequence ID" value="NZ_BAABHS010000010.1"/>
</dbReference>
<protein>
    <recommendedName>
        <fullName evidence="5">Two pore domain potassium channel family protein</fullName>
    </recommendedName>
</protein>
<evidence type="ECO:0000256" key="1">
    <source>
        <dbReference type="SAM" id="MobiDB-lite"/>
    </source>
</evidence>
<keyword evidence="2" id="KW-0472">Membrane</keyword>
<evidence type="ECO:0008006" key="5">
    <source>
        <dbReference type="Google" id="ProtNLM"/>
    </source>
</evidence>